<dbReference type="EMBL" id="JBGOOL010000094">
    <property type="protein sequence ID" value="MEZ8055712.1"/>
    <property type="molecule type" value="Genomic_DNA"/>
</dbReference>
<gene>
    <name evidence="1" type="ORF">ACED57_21615</name>
</gene>
<accession>A0ABV4KW43</accession>
<dbReference type="Proteomes" id="UP001569175">
    <property type="component" value="Unassembled WGS sequence"/>
</dbReference>
<evidence type="ECO:0000313" key="1">
    <source>
        <dbReference type="EMBL" id="MEZ8055712.1"/>
    </source>
</evidence>
<sequence>MNRPILFLFVAISLFLVLFFVSDNLFSQEEDVVVEKEKIRMVDVAFLNNDVTKASVVKKQLLDIQSLPETTLKARGYTPYSDVNIQTGALWSTDVEAGQVLNAGYFSNPGDKDYMYLSLSENEVPYYYTSSGSSIVEALPIQPQDRVSFVATTSSESNLLEHGYSDINNLTSNVIIDGARVLQVVKSNDEEDEDKEHSLIIALTVKQVLKLEMAQKIGAITLVPAKLAHRYLSVKSSDLIEHRFGVRQLRGN</sequence>
<comment type="caution">
    <text evidence="1">The sequence shown here is derived from an EMBL/GenBank/DDBJ whole genome shotgun (WGS) entry which is preliminary data.</text>
</comment>
<proteinExistence type="predicted"/>
<protein>
    <submittedName>
        <fullName evidence="1">Pilus assembly protein CpaB</fullName>
    </submittedName>
</protein>
<name>A0ABV4KW43_9VIBR</name>
<organism evidence="1 2">
    <name type="scientific">Vibrio atlanticus</name>
    <dbReference type="NCBI Taxonomy" id="693153"/>
    <lineage>
        <taxon>Bacteria</taxon>
        <taxon>Pseudomonadati</taxon>
        <taxon>Pseudomonadota</taxon>
        <taxon>Gammaproteobacteria</taxon>
        <taxon>Vibrionales</taxon>
        <taxon>Vibrionaceae</taxon>
        <taxon>Vibrio</taxon>
    </lineage>
</organism>
<dbReference type="RefSeq" id="WP_371708476.1">
    <property type="nucleotide sequence ID" value="NZ_JBGOOL010000094.1"/>
</dbReference>
<reference evidence="1 2" key="1">
    <citation type="submission" date="2024-06" db="EMBL/GenBank/DDBJ databases">
        <authorList>
            <person name="Steensen K."/>
            <person name="Seneca J."/>
            <person name="Bartlau N."/>
            <person name="Yu A.X."/>
            <person name="Polz M.F."/>
        </authorList>
    </citation>
    <scope>NUCLEOTIDE SEQUENCE [LARGE SCALE GENOMIC DNA]</scope>
    <source>
        <strain evidence="1 2">1F9</strain>
    </source>
</reference>
<keyword evidence="2" id="KW-1185">Reference proteome</keyword>
<evidence type="ECO:0000313" key="2">
    <source>
        <dbReference type="Proteomes" id="UP001569175"/>
    </source>
</evidence>